<dbReference type="SUPFAM" id="SSF48019">
    <property type="entry name" value="post-AAA+ oligomerization domain-like"/>
    <property type="match status" value="1"/>
</dbReference>
<gene>
    <name evidence="11" type="ORF">SAMN05421788_108175</name>
</gene>
<keyword evidence="5" id="KW-0235">DNA replication</keyword>
<dbReference type="PANTHER" id="PTHR34388:SF1">
    <property type="entry name" value="DNA POLYMERASE III SUBUNIT DELTA"/>
    <property type="match status" value="1"/>
</dbReference>
<evidence type="ECO:0000256" key="6">
    <source>
        <dbReference type="ARBA" id="ARBA00022932"/>
    </source>
</evidence>
<organism evidence="11 12">
    <name type="scientific">Filimonas lacunae</name>
    <dbReference type="NCBI Taxonomy" id="477680"/>
    <lineage>
        <taxon>Bacteria</taxon>
        <taxon>Pseudomonadati</taxon>
        <taxon>Bacteroidota</taxon>
        <taxon>Chitinophagia</taxon>
        <taxon>Chitinophagales</taxon>
        <taxon>Chitinophagaceae</taxon>
        <taxon>Filimonas</taxon>
    </lineage>
</organism>
<reference evidence="12" key="1">
    <citation type="submission" date="2017-01" db="EMBL/GenBank/DDBJ databases">
        <authorList>
            <person name="Varghese N."/>
            <person name="Submissions S."/>
        </authorList>
    </citation>
    <scope>NUCLEOTIDE SEQUENCE [LARGE SCALE GENOMIC DNA]</scope>
    <source>
        <strain evidence="12">DSM 21054</strain>
    </source>
</reference>
<dbReference type="Pfam" id="PF21694">
    <property type="entry name" value="DNA_pol3_delta_C"/>
    <property type="match status" value="1"/>
</dbReference>
<dbReference type="InterPro" id="IPR010372">
    <property type="entry name" value="DNA_pol3_delta_N"/>
</dbReference>
<dbReference type="EC" id="2.7.7.7" evidence="1"/>
<evidence type="ECO:0000256" key="8">
    <source>
        <dbReference type="ARBA" id="ARBA00049244"/>
    </source>
</evidence>
<evidence type="ECO:0000256" key="1">
    <source>
        <dbReference type="ARBA" id="ARBA00012417"/>
    </source>
</evidence>
<comment type="similarity">
    <text evidence="7">Belongs to the DNA polymerase HolA subunit family.</text>
</comment>
<dbReference type="Pfam" id="PF06144">
    <property type="entry name" value="DNA_pol3_delta"/>
    <property type="match status" value="1"/>
</dbReference>
<dbReference type="Proteomes" id="UP000186917">
    <property type="component" value="Unassembled WGS sequence"/>
</dbReference>
<dbReference type="InterPro" id="IPR048466">
    <property type="entry name" value="DNA_pol3_delta-like_C"/>
</dbReference>
<dbReference type="Gene3D" id="1.10.8.60">
    <property type="match status" value="1"/>
</dbReference>
<keyword evidence="12" id="KW-1185">Reference proteome</keyword>
<evidence type="ECO:0000313" key="11">
    <source>
        <dbReference type="EMBL" id="SIT28935.1"/>
    </source>
</evidence>
<evidence type="ECO:0000313" key="12">
    <source>
        <dbReference type="Proteomes" id="UP000186917"/>
    </source>
</evidence>
<dbReference type="Gene3D" id="3.40.50.300">
    <property type="entry name" value="P-loop containing nucleotide triphosphate hydrolases"/>
    <property type="match status" value="1"/>
</dbReference>
<dbReference type="CDD" id="cd18138">
    <property type="entry name" value="HLD_clamp_pol_III_delta"/>
    <property type="match status" value="1"/>
</dbReference>
<dbReference type="InterPro" id="IPR008921">
    <property type="entry name" value="DNA_pol3_clamp-load_cplx_C"/>
</dbReference>
<dbReference type="AlphaFoldDB" id="A0A1N7R1H4"/>
<comment type="catalytic activity">
    <reaction evidence="8">
        <text>DNA(n) + a 2'-deoxyribonucleoside 5'-triphosphate = DNA(n+1) + diphosphate</text>
        <dbReference type="Rhea" id="RHEA:22508"/>
        <dbReference type="Rhea" id="RHEA-COMP:17339"/>
        <dbReference type="Rhea" id="RHEA-COMP:17340"/>
        <dbReference type="ChEBI" id="CHEBI:33019"/>
        <dbReference type="ChEBI" id="CHEBI:61560"/>
        <dbReference type="ChEBI" id="CHEBI:173112"/>
        <dbReference type="EC" id="2.7.7.7"/>
    </reaction>
</comment>
<proteinExistence type="inferred from homology"/>
<sequence length="339" mass="38971">MLSLFSMSAEKIISEWKKGQFKPVYWLEGDEPYFIDQVVNYAEHHILNESEAGFNLTVFYGRDADWASIVNACRRYPMFAERQVVLLKEAQQMRDVEKLEAYIDNPQPTTIFVVSYKEKKVDARTKFAKALKQKGEMLTTKKMYDNQLPDWVNQMVQRHQLGITQKALLLLVDHIGNDLSRLQNEVEKIAVNLNGRKEITEEDIETFVGISKEFNVFELQDAVVKKDLPKAIRIIKYFEANPKAAPIQMILPALYNFFSKVFMVFALPSKDERSVAAGLGVNPFFAKDYLTASRNYDFRGTEKVLLLLHAYNLRSIGIDDAGTSDADLLKELLVKMMMN</sequence>
<evidence type="ECO:0000256" key="7">
    <source>
        <dbReference type="ARBA" id="ARBA00034754"/>
    </source>
</evidence>
<keyword evidence="6" id="KW-0239">DNA-directed DNA polymerase</keyword>
<dbReference type="InterPro" id="IPR005790">
    <property type="entry name" value="DNA_polIII_delta"/>
</dbReference>
<dbReference type="GO" id="GO:0003887">
    <property type="term" value="F:DNA-directed DNA polymerase activity"/>
    <property type="evidence" value="ECO:0007669"/>
    <property type="project" value="UniProtKB-KW"/>
</dbReference>
<keyword evidence="3" id="KW-0808">Transferase</keyword>
<dbReference type="GO" id="GO:0003677">
    <property type="term" value="F:DNA binding"/>
    <property type="evidence" value="ECO:0007669"/>
    <property type="project" value="InterPro"/>
</dbReference>
<accession>A0A1N7R1H4</accession>
<evidence type="ECO:0000259" key="9">
    <source>
        <dbReference type="Pfam" id="PF06144"/>
    </source>
</evidence>
<dbReference type="SUPFAM" id="SSF52540">
    <property type="entry name" value="P-loop containing nucleoside triphosphate hydrolases"/>
    <property type="match status" value="1"/>
</dbReference>
<keyword evidence="4" id="KW-0548">Nucleotidyltransferase</keyword>
<dbReference type="EMBL" id="FTOR01000008">
    <property type="protein sequence ID" value="SIT28935.1"/>
    <property type="molecule type" value="Genomic_DNA"/>
</dbReference>
<dbReference type="GO" id="GO:0009360">
    <property type="term" value="C:DNA polymerase III complex"/>
    <property type="evidence" value="ECO:0007669"/>
    <property type="project" value="InterPro"/>
</dbReference>
<evidence type="ECO:0000256" key="4">
    <source>
        <dbReference type="ARBA" id="ARBA00022695"/>
    </source>
</evidence>
<dbReference type="Gene3D" id="1.20.272.10">
    <property type="match status" value="1"/>
</dbReference>
<evidence type="ECO:0000256" key="2">
    <source>
        <dbReference type="ARBA" id="ARBA00017703"/>
    </source>
</evidence>
<feature type="domain" description="DNA polymerase III delta N-terminal" evidence="9">
    <location>
        <begin position="25"/>
        <end position="139"/>
    </location>
</feature>
<protein>
    <recommendedName>
        <fullName evidence="2">DNA polymerase III subunit delta</fullName>
        <ecNumber evidence="1">2.7.7.7</ecNumber>
    </recommendedName>
</protein>
<feature type="domain" description="DNA polymerase III delta subunit-like C-terminal" evidence="10">
    <location>
        <begin position="215"/>
        <end position="308"/>
    </location>
</feature>
<dbReference type="InterPro" id="IPR027417">
    <property type="entry name" value="P-loop_NTPase"/>
</dbReference>
<dbReference type="PANTHER" id="PTHR34388">
    <property type="entry name" value="DNA POLYMERASE III SUBUNIT DELTA"/>
    <property type="match status" value="1"/>
</dbReference>
<evidence type="ECO:0000259" key="10">
    <source>
        <dbReference type="Pfam" id="PF21694"/>
    </source>
</evidence>
<evidence type="ECO:0000256" key="5">
    <source>
        <dbReference type="ARBA" id="ARBA00022705"/>
    </source>
</evidence>
<dbReference type="NCBIfam" id="TIGR01128">
    <property type="entry name" value="holA"/>
    <property type="match status" value="1"/>
</dbReference>
<dbReference type="GO" id="GO:0006261">
    <property type="term" value="P:DNA-templated DNA replication"/>
    <property type="evidence" value="ECO:0007669"/>
    <property type="project" value="TreeGrafter"/>
</dbReference>
<dbReference type="STRING" id="477680.SAMN05421788_108175"/>
<name>A0A1N7R1H4_9BACT</name>
<evidence type="ECO:0000256" key="3">
    <source>
        <dbReference type="ARBA" id="ARBA00022679"/>
    </source>
</evidence>